<keyword evidence="2" id="KW-1185">Reference proteome</keyword>
<gene>
    <name evidence="1" type="ORF">FRY98_22110</name>
</gene>
<sequence length="70" mass="8319">MPTIRRLLTEQDFQEAVDRKLSVRIFRDNHMVDSSTCIIRFTDDTVITQKGVSELTYHPRSDSQFFELRK</sequence>
<dbReference type="RefSeq" id="WP_148456223.1">
    <property type="nucleotide sequence ID" value="NZ_BORZ01000014.1"/>
</dbReference>
<dbReference type="AlphaFoldDB" id="A0A5D0CKZ7"/>
<protein>
    <submittedName>
        <fullName evidence="1">Uncharacterized protein</fullName>
    </submittedName>
</protein>
<dbReference type="EMBL" id="VSDO01000005">
    <property type="protein sequence ID" value="TYA10511.1"/>
    <property type="molecule type" value="Genomic_DNA"/>
</dbReference>
<accession>A0A5D0CKZ7</accession>
<proteinExistence type="predicted"/>
<organism evidence="1 2">
    <name type="scientific">Paenibacillus faecis</name>
    <dbReference type="NCBI Taxonomy" id="862114"/>
    <lineage>
        <taxon>Bacteria</taxon>
        <taxon>Bacillati</taxon>
        <taxon>Bacillota</taxon>
        <taxon>Bacilli</taxon>
        <taxon>Bacillales</taxon>
        <taxon>Paenibacillaceae</taxon>
        <taxon>Paenibacillus</taxon>
    </lineage>
</organism>
<reference evidence="1 2" key="1">
    <citation type="submission" date="2019-08" db="EMBL/GenBank/DDBJ databases">
        <title>Genome sequencing of Paenibacillus faecis DSM 23593(T).</title>
        <authorList>
            <person name="Kook J.-K."/>
            <person name="Park S.-N."/>
            <person name="Lim Y.K."/>
        </authorList>
    </citation>
    <scope>NUCLEOTIDE SEQUENCE [LARGE SCALE GENOMIC DNA]</scope>
    <source>
        <strain evidence="1 2">DSM 23593</strain>
    </source>
</reference>
<evidence type="ECO:0000313" key="1">
    <source>
        <dbReference type="EMBL" id="TYA10511.1"/>
    </source>
</evidence>
<comment type="caution">
    <text evidence="1">The sequence shown here is derived from an EMBL/GenBank/DDBJ whole genome shotgun (WGS) entry which is preliminary data.</text>
</comment>
<dbReference type="OrthoDB" id="2638183at2"/>
<evidence type="ECO:0000313" key="2">
    <source>
        <dbReference type="Proteomes" id="UP000325218"/>
    </source>
</evidence>
<dbReference type="Proteomes" id="UP000325218">
    <property type="component" value="Unassembled WGS sequence"/>
</dbReference>
<name>A0A5D0CKZ7_9BACL</name>